<dbReference type="AlphaFoldDB" id="M2A9M2"/>
<evidence type="ECO:0000313" key="1">
    <source>
        <dbReference type="EMBL" id="EMB18921.1"/>
    </source>
</evidence>
<comment type="caution">
    <text evidence="1">The sequence shown here is derived from an EMBL/GenBank/DDBJ whole genome shotgun (WGS) entry which is preliminary data.</text>
</comment>
<sequence>MGFPRLAFASTSGRFLALDVRCVAVFVAFRRFWATVPLPSFDRPWYDLRA</sequence>
<gene>
    <name evidence="1" type="ORF">RE6C_00377</name>
</gene>
<dbReference type="PATRIC" id="fig|1263867.3.peg.411"/>
<keyword evidence="2" id="KW-1185">Reference proteome</keyword>
<name>M2A9M2_9BACT</name>
<proteinExistence type="predicted"/>
<accession>M2A9M2</accession>
<dbReference type="Proteomes" id="UP000011529">
    <property type="component" value="Unassembled WGS sequence"/>
</dbReference>
<evidence type="ECO:0000313" key="2">
    <source>
        <dbReference type="Proteomes" id="UP000011529"/>
    </source>
</evidence>
<dbReference type="EMBL" id="ANMO01000023">
    <property type="protein sequence ID" value="EMB18921.1"/>
    <property type="molecule type" value="Genomic_DNA"/>
</dbReference>
<protein>
    <submittedName>
        <fullName evidence="1">Uncharacterized protein</fullName>
    </submittedName>
</protein>
<organism evidence="1 2">
    <name type="scientific">Rhodopirellula europaea 6C</name>
    <dbReference type="NCBI Taxonomy" id="1263867"/>
    <lineage>
        <taxon>Bacteria</taxon>
        <taxon>Pseudomonadati</taxon>
        <taxon>Planctomycetota</taxon>
        <taxon>Planctomycetia</taxon>
        <taxon>Pirellulales</taxon>
        <taxon>Pirellulaceae</taxon>
        <taxon>Rhodopirellula</taxon>
    </lineage>
</organism>
<reference evidence="1" key="2">
    <citation type="journal article" date="2013" name="Mar. Genomics">
        <title>Expression of sulfatases in Rhodopirellula baltica and the diversity of sulfatases in the genus Rhodopirellula.</title>
        <authorList>
            <person name="Wegner C.E."/>
            <person name="Richter-Heitmann T."/>
            <person name="Klindworth A."/>
            <person name="Klockow C."/>
            <person name="Richter M."/>
            <person name="Achstetter T."/>
            <person name="Glockner F.O."/>
            <person name="Harder J."/>
        </authorList>
    </citation>
    <scope>NUCLEOTIDE SEQUENCE [LARGE SCALE GENOMIC DNA]</scope>
    <source>
        <strain evidence="1">6C</strain>
    </source>
</reference>
<reference evidence="1" key="1">
    <citation type="submission" date="2012-11" db="EMBL/GenBank/DDBJ databases">
        <title>Permanent draft genomes of Rhodopirellula europaea strain SH398 and 6C.</title>
        <authorList>
            <person name="Richter M."/>
            <person name="Richter-Heitmann T."/>
            <person name="Frank C."/>
            <person name="Harder J."/>
            <person name="Glockner F.O."/>
        </authorList>
    </citation>
    <scope>NUCLEOTIDE SEQUENCE</scope>
    <source>
        <strain evidence="1">6C</strain>
    </source>
</reference>